<dbReference type="GO" id="GO:0006782">
    <property type="term" value="P:protoporphyrinogen IX biosynthetic process"/>
    <property type="evidence" value="ECO:0007669"/>
    <property type="project" value="UniProtKB-UniPathway"/>
</dbReference>
<dbReference type="PANTHER" id="PTHR12390">
    <property type="entry name" value="UROPORPHYRINOGEN III SYNTHASE"/>
    <property type="match status" value="1"/>
</dbReference>
<dbReference type="GO" id="GO:0006780">
    <property type="term" value="P:uroporphyrinogen III biosynthetic process"/>
    <property type="evidence" value="ECO:0007669"/>
    <property type="project" value="InterPro"/>
</dbReference>
<dbReference type="Proteomes" id="UP000054988">
    <property type="component" value="Unassembled WGS sequence"/>
</dbReference>
<proteinExistence type="predicted"/>
<dbReference type="InterPro" id="IPR039793">
    <property type="entry name" value="UROS/Hem4"/>
</dbReference>
<dbReference type="eggNOG" id="KOG4132">
    <property type="taxonomic scope" value="Eukaryota"/>
</dbReference>
<dbReference type="Gene3D" id="3.40.50.10090">
    <property type="match status" value="2"/>
</dbReference>
<evidence type="ECO:0000313" key="3">
    <source>
        <dbReference type="Proteomes" id="UP000054988"/>
    </source>
</evidence>
<dbReference type="UniPathway" id="UPA00251">
    <property type="reaction ID" value="UER00320"/>
</dbReference>
<dbReference type="InterPro" id="IPR036108">
    <property type="entry name" value="4pyrrol_syn_uPrphyn_synt_sf"/>
</dbReference>
<dbReference type="GO" id="GO:0005829">
    <property type="term" value="C:cytosol"/>
    <property type="evidence" value="ECO:0007669"/>
    <property type="project" value="TreeGrafter"/>
</dbReference>
<dbReference type="InterPro" id="IPR003754">
    <property type="entry name" value="4pyrrol_synth_uPrphyn_synth"/>
</dbReference>
<evidence type="ECO:0000259" key="1">
    <source>
        <dbReference type="Pfam" id="PF02602"/>
    </source>
</evidence>
<reference evidence="2 3" key="1">
    <citation type="submission" date="2015-12" db="EMBL/GenBank/DDBJ databases">
        <title>Draft genome sequence of Moniliophthora roreri, the causal agent of frosty pod rot of cacao.</title>
        <authorList>
            <person name="Aime M.C."/>
            <person name="Diaz-Valderrama J.R."/>
            <person name="Kijpornyongpan T."/>
            <person name="Phillips-Mora W."/>
        </authorList>
    </citation>
    <scope>NUCLEOTIDE SEQUENCE [LARGE SCALE GENOMIC DNA]</scope>
    <source>
        <strain evidence="2 3">MCA 2952</strain>
    </source>
</reference>
<dbReference type="SUPFAM" id="SSF69618">
    <property type="entry name" value="HemD-like"/>
    <property type="match status" value="1"/>
</dbReference>
<accession>A0A0W0ETK8</accession>
<dbReference type="AlphaFoldDB" id="A0A0W0ETK8"/>
<dbReference type="GO" id="GO:0004852">
    <property type="term" value="F:uroporphyrinogen-III synthase activity"/>
    <property type="evidence" value="ECO:0007669"/>
    <property type="project" value="InterPro"/>
</dbReference>
<comment type="caution">
    <text evidence="2">The sequence shown here is derived from an EMBL/GenBank/DDBJ whole genome shotgun (WGS) entry which is preliminary data.</text>
</comment>
<dbReference type="CDD" id="cd06578">
    <property type="entry name" value="HemD"/>
    <property type="match status" value="1"/>
</dbReference>
<protein>
    <recommendedName>
        <fullName evidence="1">Tetrapyrrole biosynthesis uroporphyrinogen III synthase domain-containing protein</fullName>
    </recommendedName>
</protein>
<evidence type="ECO:0000313" key="2">
    <source>
        <dbReference type="EMBL" id="KTB27368.1"/>
    </source>
</evidence>
<name>A0A0W0ETK8_MONRR</name>
<gene>
    <name evidence="2" type="ORF">WG66_20070</name>
</gene>
<dbReference type="PANTHER" id="PTHR12390:SF0">
    <property type="entry name" value="UROPORPHYRINOGEN-III SYNTHASE"/>
    <property type="match status" value="1"/>
</dbReference>
<dbReference type="EMBL" id="LATX01002556">
    <property type="protein sequence ID" value="KTB27368.1"/>
    <property type="molecule type" value="Genomic_DNA"/>
</dbReference>
<organism evidence="2 3">
    <name type="scientific">Moniliophthora roreri</name>
    <name type="common">Frosty pod rot fungus</name>
    <name type="synonym">Monilia roreri</name>
    <dbReference type="NCBI Taxonomy" id="221103"/>
    <lineage>
        <taxon>Eukaryota</taxon>
        <taxon>Fungi</taxon>
        <taxon>Dikarya</taxon>
        <taxon>Basidiomycota</taxon>
        <taxon>Agaricomycotina</taxon>
        <taxon>Agaricomycetes</taxon>
        <taxon>Agaricomycetidae</taxon>
        <taxon>Agaricales</taxon>
        <taxon>Marasmiineae</taxon>
        <taxon>Marasmiaceae</taxon>
        <taxon>Moniliophthora</taxon>
    </lineage>
</organism>
<sequence>MPQDSVALLLRAPSQDSEDKYEARFQASGYTSFSVPVLETVLTNIDELRRIIATGPGIAYHGVIITSGRACEAWKEAVETLEITSEFSDSWQTKPFYVVGHATGSSLSEIYKQHPDSPFVPNSSLIKGQDCGNADQLGRFIVDDLKSSSARLLYLTGDKNRDTLPNILRDGNVGFQSLKVYETQGSSKFAEDLAFAVQETRNNHTEVLRWWIIFFAPSAAQFVLPFLQEHFELPEETSNKSCDGSKPAARVAAIGPTTDTYLRETLHLRVDAMAAKPTPEDLVSAIVSFDSRATL</sequence>
<dbReference type="Pfam" id="PF02602">
    <property type="entry name" value="HEM4"/>
    <property type="match status" value="1"/>
</dbReference>
<feature type="domain" description="Tetrapyrrole biosynthesis uroporphyrinogen III synthase" evidence="1">
    <location>
        <begin position="19"/>
        <end position="283"/>
    </location>
</feature>